<protein>
    <submittedName>
        <fullName evidence="1">Uncharacterized protein</fullName>
    </submittedName>
</protein>
<organism evidence="1">
    <name type="scientific">marine sediment metagenome</name>
    <dbReference type="NCBI Taxonomy" id="412755"/>
    <lineage>
        <taxon>unclassified sequences</taxon>
        <taxon>metagenomes</taxon>
        <taxon>ecological metagenomes</taxon>
    </lineage>
</organism>
<evidence type="ECO:0000313" key="1">
    <source>
        <dbReference type="EMBL" id="GAH66978.1"/>
    </source>
</evidence>
<dbReference type="EMBL" id="BARU01029443">
    <property type="protein sequence ID" value="GAH66978.1"/>
    <property type="molecule type" value="Genomic_DNA"/>
</dbReference>
<sequence length="84" mass="10111">HPNEYVVLEENVSRSLRFLKITEILVKNDTANGYVYVNEICKRLYEEKMKPKLHNNGFDFGLAAVHNFLWHYYVNYQKEGKWFP</sequence>
<gene>
    <name evidence="1" type="ORF">S03H2_46838</name>
</gene>
<proteinExistence type="predicted"/>
<accession>X1JB68</accession>
<comment type="caution">
    <text evidence="1">The sequence shown here is derived from an EMBL/GenBank/DDBJ whole genome shotgun (WGS) entry which is preliminary data.</text>
</comment>
<name>X1JB68_9ZZZZ</name>
<reference evidence="1" key="1">
    <citation type="journal article" date="2014" name="Front. Microbiol.">
        <title>High frequency of phylogenetically diverse reductive dehalogenase-homologous genes in deep subseafloor sedimentary metagenomes.</title>
        <authorList>
            <person name="Kawai M."/>
            <person name="Futagami T."/>
            <person name="Toyoda A."/>
            <person name="Takaki Y."/>
            <person name="Nishi S."/>
            <person name="Hori S."/>
            <person name="Arai W."/>
            <person name="Tsubouchi T."/>
            <person name="Morono Y."/>
            <person name="Uchiyama I."/>
            <person name="Ito T."/>
            <person name="Fujiyama A."/>
            <person name="Inagaki F."/>
            <person name="Takami H."/>
        </authorList>
    </citation>
    <scope>NUCLEOTIDE SEQUENCE</scope>
    <source>
        <strain evidence="1">Expedition CK06-06</strain>
    </source>
</reference>
<dbReference type="AlphaFoldDB" id="X1JB68"/>
<feature type="non-terminal residue" evidence="1">
    <location>
        <position position="1"/>
    </location>
</feature>